<keyword evidence="2" id="KW-0808">Transferase</keyword>
<feature type="compositionally biased region" description="Basic and acidic residues" evidence="1">
    <location>
        <begin position="168"/>
        <end position="185"/>
    </location>
</feature>
<proteinExistence type="predicted"/>
<dbReference type="EMBL" id="BKCJ010000642">
    <property type="protein sequence ID" value="GEU34997.1"/>
    <property type="molecule type" value="Genomic_DNA"/>
</dbReference>
<feature type="region of interest" description="Disordered" evidence="1">
    <location>
        <begin position="1"/>
        <end position="31"/>
    </location>
</feature>
<evidence type="ECO:0000256" key="1">
    <source>
        <dbReference type="SAM" id="MobiDB-lite"/>
    </source>
</evidence>
<dbReference type="GO" id="GO:0003964">
    <property type="term" value="F:RNA-directed DNA polymerase activity"/>
    <property type="evidence" value="ECO:0007669"/>
    <property type="project" value="UniProtKB-KW"/>
</dbReference>
<keyword evidence="2" id="KW-0548">Nucleotidyltransferase</keyword>
<reference evidence="2" key="1">
    <citation type="journal article" date="2019" name="Sci. Rep.">
        <title>Draft genome of Tanacetum cinerariifolium, the natural source of mosquito coil.</title>
        <authorList>
            <person name="Yamashiro T."/>
            <person name="Shiraishi A."/>
            <person name="Satake H."/>
            <person name="Nakayama K."/>
        </authorList>
    </citation>
    <scope>NUCLEOTIDE SEQUENCE</scope>
</reference>
<comment type="caution">
    <text evidence="2">The sequence shown here is derived from an EMBL/GenBank/DDBJ whole genome shotgun (WGS) entry which is preliminary data.</text>
</comment>
<protein>
    <submittedName>
        <fullName evidence="2">Reverse transcriptase domain-containing protein</fullName>
    </submittedName>
</protein>
<feature type="compositionally biased region" description="Gly residues" evidence="1">
    <location>
        <begin position="1"/>
        <end position="12"/>
    </location>
</feature>
<keyword evidence="2" id="KW-0695">RNA-directed DNA polymerase</keyword>
<feature type="region of interest" description="Disordered" evidence="1">
    <location>
        <begin position="156"/>
        <end position="187"/>
    </location>
</feature>
<dbReference type="AlphaFoldDB" id="A0A6L2JEH6"/>
<gene>
    <name evidence="2" type="ORF">Tci_006975</name>
</gene>
<evidence type="ECO:0000313" key="2">
    <source>
        <dbReference type="EMBL" id="GEU34997.1"/>
    </source>
</evidence>
<organism evidence="2">
    <name type="scientific">Tanacetum cinerariifolium</name>
    <name type="common">Dalmatian daisy</name>
    <name type="synonym">Chrysanthemum cinerariifolium</name>
    <dbReference type="NCBI Taxonomy" id="118510"/>
    <lineage>
        <taxon>Eukaryota</taxon>
        <taxon>Viridiplantae</taxon>
        <taxon>Streptophyta</taxon>
        <taxon>Embryophyta</taxon>
        <taxon>Tracheophyta</taxon>
        <taxon>Spermatophyta</taxon>
        <taxon>Magnoliopsida</taxon>
        <taxon>eudicotyledons</taxon>
        <taxon>Gunneridae</taxon>
        <taxon>Pentapetalae</taxon>
        <taxon>asterids</taxon>
        <taxon>campanulids</taxon>
        <taxon>Asterales</taxon>
        <taxon>Asteraceae</taxon>
        <taxon>Asteroideae</taxon>
        <taxon>Anthemideae</taxon>
        <taxon>Anthemidinae</taxon>
        <taxon>Tanacetum</taxon>
    </lineage>
</organism>
<sequence>MGGRTGRGGGRIRGNQGRNLRNGRIQNGDAVNDNIRGDVRNVIENEDRRRCTYKELLSCNIKEYDGKGGAIVYTRRIKKMESVQDMSGCRDNQHVNYTAGSFVGKELTWWNSQINTRSREAAVGSMSWLEIVAATEPTTIQRAIQKAGTLTDEAVRKGSLKKNTKKRGNNEESSRDRNVRDDNKRTRTRNAFATTTNPVRMEYNGAIPKCVNCNLHHPPEILILQ</sequence>
<feature type="compositionally biased region" description="Low complexity" evidence="1">
    <location>
        <begin position="13"/>
        <end position="28"/>
    </location>
</feature>
<name>A0A6L2JEH6_TANCI</name>
<accession>A0A6L2JEH6</accession>
<feature type="compositionally biased region" description="Basic residues" evidence="1">
    <location>
        <begin position="158"/>
        <end position="167"/>
    </location>
</feature>